<comment type="similarity">
    <text evidence="1">Belongs to the oxygen-dependent FAD-linked oxidoreductase family.</text>
</comment>
<protein>
    <submittedName>
        <fullName evidence="5">N/A</fullName>
    </submittedName>
</protein>
<dbReference type="SUPFAM" id="SSF56176">
    <property type="entry name" value="FAD-binding/transporter-associated domain-like"/>
    <property type="match status" value="1"/>
</dbReference>
<feature type="domain" description="FAD-binding PCMH-type" evidence="4">
    <location>
        <begin position="118"/>
        <end position="306"/>
    </location>
</feature>
<dbReference type="PANTHER" id="PTHR13878">
    <property type="entry name" value="GULONOLACTONE OXIDASE"/>
    <property type="match status" value="1"/>
</dbReference>
<dbReference type="InterPro" id="IPR006094">
    <property type="entry name" value="Oxid_FAD_bind_N"/>
</dbReference>
<name>A0A5K1JVE2_9APHY</name>
<gene>
    <name evidence="5" type="primary">Q2VLJ1</name>
</gene>
<evidence type="ECO:0000259" key="4">
    <source>
        <dbReference type="PROSITE" id="PS51387"/>
    </source>
</evidence>
<dbReference type="Pfam" id="PF08031">
    <property type="entry name" value="BBE"/>
    <property type="match status" value="1"/>
</dbReference>
<dbReference type="PROSITE" id="PS51387">
    <property type="entry name" value="FAD_PCMH"/>
    <property type="match status" value="1"/>
</dbReference>
<dbReference type="GO" id="GO:0016491">
    <property type="term" value="F:oxidoreductase activity"/>
    <property type="evidence" value="ECO:0007669"/>
    <property type="project" value="UniProtKB-KW"/>
</dbReference>
<dbReference type="Gene3D" id="3.30.465.10">
    <property type="match status" value="1"/>
</dbReference>
<dbReference type="InterPro" id="IPR036318">
    <property type="entry name" value="FAD-bd_PCMH-like_sf"/>
</dbReference>
<proteinExistence type="inferred from homology"/>
<evidence type="ECO:0000313" key="5">
    <source>
        <dbReference type="EMBL" id="VWO95895.1"/>
    </source>
</evidence>
<evidence type="ECO:0000256" key="3">
    <source>
        <dbReference type="SAM" id="SignalP"/>
    </source>
</evidence>
<dbReference type="AlphaFoldDB" id="A0A5K1JVE2"/>
<organism evidence="5">
    <name type="scientific">Ganoderma boninense</name>
    <dbReference type="NCBI Taxonomy" id="34458"/>
    <lineage>
        <taxon>Eukaryota</taxon>
        <taxon>Fungi</taxon>
        <taxon>Dikarya</taxon>
        <taxon>Basidiomycota</taxon>
        <taxon>Agaricomycotina</taxon>
        <taxon>Agaricomycetes</taxon>
        <taxon>Polyporales</taxon>
        <taxon>Polyporaceae</taxon>
        <taxon>Ganoderma</taxon>
    </lineage>
</organism>
<dbReference type="PANTHER" id="PTHR13878:SF91">
    <property type="entry name" value="FAD BINDING DOMAIN PROTEIN (AFU_ORTHOLOGUE AFUA_6G12070)-RELATED"/>
    <property type="match status" value="1"/>
</dbReference>
<evidence type="ECO:0000256" key="1">
    <source>
        <dbReference type="ARBA" id="ARBA00005466"/>
    </source>
</evidence>
<feature type="signal peptide" evidence="3">
    <location>
        <begin position="1"/>
        <end position="21"/>
    </location>
</feature>
<dbReference type="Pfam" id="PF01565">
    <property type="entry name" value="FAD_binding_4"/>
    <property type="match status" value="1"/>
</dbReference>
<dbReference type="GO" id="GO:0071949">
    <property type="term" value="F:FAD binding"/>
    <property type="evidence" value="ECO:0007669"/>
    <property type="project" value="InterPro"/>
</dbReference>
<dbReference type="InterPro" id="IPR016169">
    <property type="entry name" value="FAD-bd_PCMH_sub2"/>
</dbReference>
<dbReference type="EMBL" id="LR725195">
    <property type="protein sequence ID" value="VWO95895.1"/>
    <property type="molecule type" value="Genomic_DNA"/>
</dbReference>
<keyword evidence="3" id="KW-0732">Signal</keyword>
<feature type="chain" id="PRO_5023883037" evidence="3">
    <location>
        <begin position="22"/>
        <end position="591"/>
    </location>
</feature>
<sequence>MQAAAFSLLFLWGSVWSPVAAASYCRCLYGDPCWPSQQEFDQLASQVSQPLIHPIPPASQCYTSPNSSECIAVTQGWFDGNWRSNQSGAMQNVNYEAYIFPNGTIDACYLNTTLGAPCKQGSVSVIGVDARTVEDVQAAVVFAAKHDLRLVVKNTGHDYLGRSDGRGSFLVWTHHMKNITVQPSFHPTGAPTEETYEYAITLGSGVQWHEAYAAASAANRTLVGGASLGGSVGAAGGWLLGAGHSALSPSYGLGVDNVLEFSLATSAGTYLTANAYQHPDLFWALRGGGGGTFGVVTSVTYQTRPSTPVVAFFLAVTANSTRPNAALSAAFAEFVRVTPALEAAGWGGYSSVSASPDHGHLSFVAFCIVPNVTFAQGNATVLPFLDYVRGVVANSSASGNPQDVLELEIAFTTQFGSFYEWYDAVFTSGSQVGFNVQLGSWLLPTDVIEEKYEDVAQTLLGIEGGFNYYVVAGGAVSKVAASDKGLNPAWRRAAVHVVLVTDWPDGATAVEINQARAGLKANTATLRTLAPESGAYLNEASPYEPHPEQAFFGAHYGPLRAIKALYDPLNLFVVAEGVGSAEWDAELTCRA</sequence>
<reference evidence="5" key="1">
    <citation type="submission" date="2019-10" db="EMBL/GenBank/DDBJ databases">
        <authorList>
            <person name="Nor Muhammad N."/>
        </authorList>
    </citation>
    <scope>NUCLEOTIDE SEQUENCE</scope>
</reference>
<dbReference type="InterPro" id="IPR016166">
    <property type="entry name" value="FAD-bd_PCMH"/>
</dbReference>
<evidence type="ECO:0000256" key="2">
    <source>
        <dbReference type="ARBA" id="ARBA00023002"/>
    </source>
</evidence>
<keyword evidence="2" id="KW-0560">Oxidoreductase</keyword>
<dbReference type="InterPro" id="IPR050432">
    <property type="entry name" value="FAD-linked_Oxidoreductases_BP"/>
</dbReference>
<dbReference type="InterPro" id="IPR012951">
    <property type="entry name" value="BBE"/>
</dbReference>
<accession>A0A5K1JVE2</accession>